<keyword evidence="1" id="KW-0812">Transmembrane</keyword>
<dbReference type="RefSeq" id="WP_235121999.1">
    <property type="nucleotide sequence ID" value="NZ_CP090978.1"/>
</dbReference>
<evidence type="ECO:0008006" key="4">
    <source>
        <dbReference type="Google" id="ProtNLM"/>
    </source>
</evidence>
<sequence length="64" mass="7521">MRSRYKEEFIFFAFISPWVIGFLAFFIVPAMTSLTYSFADYNSITAPTWIDFAIIPNYSMTRCI</sequence>
<feature type="transmembrane region" description="Helical" evidence="1">
    <location>
        <begin position="9"/>
        <end position="28"/>
    </location>
</feature>
<keyword evidence="3" id="KW-1185">Reference proteome</keyword>
<name>A0ABY3SNE5_9BACL</name>
<gene>
    <name evidence="2" type="ORF">L0M14_10205</name>
</gene>
<keyword evidence="1" id="KW-0472">Membrane</keyword>
<accession>A0ABY3SNE5</accession>
<organism evidence="2 3">
    <name type="scientific">Paenibacillus hexagrammi</name>
    <dbReference type="NCBI Taxonomy" id="2908839"/>
    <lineage>
        <taxon>Bacteria</taxon>
        <taxon>Bacillati</taxon>
        <taxon>Bacillota</taxon>
        <taxon>Bacilli</taxon>
        <taxon>Bacillales</taxon>
        <taxon>Paenibacillaceae</taxon>
        <taxon>Paenibacillus</taxon>
    </lineage>
</organism>
<evidence type="ECO:0000313" key="3">
    <source>
        <dbReference type="Proteomes" id="UP001649230"/>
    </source>
</evidence>
<evidence type="ECO:0000313" key="2">
    <source>
        <dbReference type="EMBL" id="UJF35433.1"/>
    </source>
</evidence>
<protein>
    <recommendedName>
        <fullName evidence="4">Sugar ABC transporter permease</fullName>
    </recommendedName>
</protein>
<dbReference type="Proteomes" id="UP001649230">
    <property type="component" value="Chromosome"/>
</dbReference>
<keyword evidence="1" id="KW-1133">Transmembrane helix</keyword>
<evidence type="ECO:0000256" key="1">
    <source>
        <dbReference type="SAM" id="Phobius"/>
    </source>
</evidence>
<reference evidence="2 3" key="1">
    <citation type="journal article" date="2024" name="Int. J. Syst. Evol. Microbiol.">
        <title>Paenibacillus hexagrammi sp. nov., a novel bacterium isolated from the gut content of Hexagrammos agrammus.</title>
        <authorList>
            <person name="Jung H.K."/>
            <person name="Kim D.G."/>
            <person name="Zin H."/>
            <person name="Park J."/>
            <person name="Jung H."/>
            <person name="Kim Y.O."/>
            <person name="Kong H.J."/>
            <person name="Kim J.W."/>
            <person name="Kim Y.S."/>
        </authorList>
    </citation>
    <scope>NUCLEOTIDE SEQUENCE [LARGE SCALE GENOMIC DNA]</scope>
    <source>
        <strain evidence="2 3">YPD9-1</strain>
    </source>
</reference>
<proteinExistence type="predicted"/>
<dbReference type="EMBL" id="CP090978">
    <property type="protein sequence ID" value="UJF35433.1"/>
    <property type="molecule type" value="Genomic_DNA"/>
</dbReference>